<evidence type="ECO:0000313" key="1">
    <source>
        <dbReference type="EMBL" id="WOT06668.1"/>
    </source>
</evidence>
<name>A0ABZ0K294_9GAMM</name>
<accession>A0ABZ0K294</accession>
<keyword evidence="2" id="KW-1185">Reference proteome</keyword>
<protein>
    <recommendedName>
        <fullName evidence="3">DUF4402 domain-containing protein</fullName>
    </recommendedName>
</protein>
<dbReference type="Proteomes" id="UP001529491">
    <property type="component" value="Chromosome"/>
</dbReference>
<evidence type="ECO:0008006" key="3">
    <source>
        <dbReference type="Google" id="ProtNLM"/>
    </source>
</evidence>
<organism evidence="1 2">
    <name type="scientific">Shewanella youngdeokensis</name>
    <dbReference type="NCBI Taxonomy" id="2999068"/>
    <lineage>
        <taxon>Bacteria</taxon>
        <taxon>Pseudomonadati</taxon>
        <taxon>Pseudomonadota</taxon>
        <taxon>Gammaproteobacteria</taxon>
        <taxon>Alteromonadales</taxon>
        <taxon>Shewanellaceae</taxon>
        <taxon>Shewanella</taxon>
    </lineage>
</organism>
<proteinExistence type="predicted"/>
<dbReference type="RefSeq" id="WP_310470942.1">
    <property type="nucleotide sequence ID" value="NZ_CP136522.1"/>
</dbReference>
<sequence>MLLTTVLATTIGQANFNLVLPVNISQVSAIQMGEIYNQQHGTCKLTTMGRIGDACAESVSTLGKISLQGSKGSPVQINVKSATNGYVQFTPILSNGSQTLSITLNDDTAVYVGGELKVLSTNKTGHMDIDYVVEINYQ</sequence>
<reference evidence="1 2" key="1">
    <citation type="submission" date="2023-10" db="EMBL/GenBank/DDBJ databases">
        <title>Complete genome sequence of Shewanella sp. DAU334.</title>
        <authorList>
            <person name="Lee Y.-S."/>
            <person name="Jeong H.-R."/>
            <person name="Hwang E.-J."/>
            <person name="Choi Y.-L."/>
            <person name="Kim G.-D."/>
        </authorList>
    </citation>
    <scope>NUCLEOTIDE SEQUENCE [LARGE SCALE GENOMIC DNA]</scope>
    <source>
        <strain evidence="1 2">DAU334</strain>
    </source>
</reference>
<dbReference type="EMBL" id="CP136522">
    <property type="protein sequence ID" value="WOT06668.1"/>
    <property type="molecule type" value="Genomic_DNA"/>
</dbReference>
<evidence type="ECO:0000313" key="2">
    <source>
        <dbReference type="Proteomes" id="UP001529491"/>
    </source>
</evidence>
<gene>
    <name evidence="1" type="ORF">RGE70_07885</name>
</gene>